<keyword evidence="7" id="KW-1185">Reference proteome</keyword>
<dbReference type="PANTHER" id="PTHR10088:SF4">
    <property type="entry name" value="GLUCOKINASE REGULATORY PROTEIN"/>
    <property type="match status" value="1"/>
</dbReference>
<feature type="active site" description="Proton donor" evidence="3">
    <location>
        <position position="123"/>
    </location>
</feature>
<dbReference type="Pfam" id="PF22645">
    <property type="entry name" value="GKRP_SIS_N"/>
    <property type="match status" value="1"/>
</dbReference>
<dbReference type="GO" id="GO:0046348">
    <property type="term" value="P:amino sugar catabolic process"/>
    <property type="evidence" value="ECO:0007669"/>
    <property type="project" value="InterPro"/>
</dbReference>
<dbReference type="GO" id="GO:0009254">
    <property type="term" value="P:peptidoglycan turnover"/>
    <property type="evidence" value="ECO:0007669"/>
    <property type="project" value="TreeGrafter"/>
</dbReference>
<evidence type="ECO:0000313" key="7">
    <source>
        <dbReference type="Proteomes" id="UP000277858"/>
    </source>
</evidence>
<evidence type="ECO:0000256" key="3">
    <source>
        <dbReference type="HAMAP-Rule" id="MF_00068"/>
    </source>
</evidence>
<dbReference type="PANTHER" id="PTHR10088">
    <property type="entry name" value="GLUCOKINASE REGULATORY PROTEIN"/>
    <property type="match status" value="1"/>
</dbReference>
<evidence type="ECO:0000313" key="6">
    <source>
        <dbReference type="EMBL" id="VEI03300.1"/>
    </source>
</evidence>
<dbReference type="RefSeq" id="WP_232020885.1">
    <property type="nucleotide sequence ID" value="NZ_LR134473.1"/>
</dbReference>
<accession>A0A3S4W8J0</accession>
<keyword evidence="2 3" id="KW-0119">Carbohydrate metabolism</keyword>
<gene>
    <name evidence="3 6" type="primary">murQ</name>
    <name evidence="6" type="ORF">NCTC13652_01500</name>
</gene>
<comment type="miscellaneous">
    <text evidence="3">A lyase-type mechanism (elimination/hydration) is suggested for the cleavage of the lactyl ether bond of MurNAc 6-phosphate, with the formation of an alpha,beta-unsaturated aldehyde intermediate with (E)-stereochemistry, followed by the syn addition of water to give product.</text>
</comment>
<dbReference type="InterPro" id="IPR001347">
    <property type="entry name" value="SIS_dom"/>
</dbReference>
<dbReference type="NCBIfam" id="TIGR00274">
    <property type="entry name" value="N-acetylmuramic acid 6-phosphate etherase"/>
    <property type="match status" value="1"/>
</dbReference>
<feature type="active site" evidence="3">
    <location>
        <position position="154"/>
    </location>
</feature>
<dbReference type="Gene3D" id="3.40.50.10490">
    <property type="entry name" value="Glucose-6-phosphate isomerase like protein, domain 1"/>
    <property type="match status" value="1"/>
</dbReference>
<comment type="subunit">
    <text evidence="3">Homodimer.</text>
</comment>
<dbReference type="PROSITE" id="PS01272">
    <property type="entry name" value="GCKR"/>
    <property type="match status" value="1"/>
</dbReference>
<dbReference type="Proteomes" id="UP000277858">
    <property type="component" value="Chromosome"/>
</dbReference>
<dbReference type="SUPFAM" id="SSF53697">
    <property type="entry name" value="SIS domain"/>
    <property type="match status" value="1"/>
</dbReference>
<evidence type="ECO:0000256" key="4">
    <source>
        <dbReference type="SAM" id="MobiDB-lite"/>
    </source>
</evidence>
<keyword evidence="1 3" id="KW-0456">Lyase</keyword>
<comment type="similarity">
    <text evidence="3">Belongs to the GCKR-like family. MurNAc-6-P etherase subfamily.</text>
</comment>
<sequence>MISSSEHPEDPRTTSSELPGIPDSGPKPHVTADSTVAAESSPRLTWATESRNRRTLDIDQLDAAGVVSEILAEDARVAAAVQACIAQIGRVVDLVVAALSAGGSVHYVGAGTSGRLGVLDAVELLPTYGIRPDQVIGHMAGGERAFVRAVEGAEDSPELGAAELAQAGPHDLVIGIAASGRTPYVGGALAEARRRGLPTALISTNPNAPLADLADVSILPDTGPEAVTGSTRMKSGTAQKMTLNAISTAAMIRLGKTWSNLMIDVVATNEKLRVRMVRIVEQATEADAGRARAALEAADGRVRVAIVALAAGVDVAEAEAALEETPPSAERAGDPSGVRTAIDRARSASGGSGTTGGAVDSGSAGGAAGTGSTGGVAPAGDDSGSVRGIGRDQR</sequence>
<name>A0A3S4W8J0_9ACTN</name>
<organism evidence="6 7">
    <name type="scientific">Acidipropionibacterium jensenii</name>
    <dbReference type="NCBI Taxonomy" id="1749"/>
    <lineage>
        <taxon>Bacteria</taxon>
        <taxon>Bacillati</taxon>
        <taxon>Actinomycetota</taxon>
        <taxon>Actinomycetes</taxon>
        <taxon>Propionibacteriales</taxon>
        <taxon>Propionibacteriaceae</taxon>
        <taxon>Acidipropionibacterium</taxon>
    </lineage>
</organism>
<dbReference type="PROSITE" id="PS51464">
    <property type="entry name" value="SIS"/>
    <property type="match status" value="1"/>
</dbReference>
<dbReference type="EMBL" id="LR134473">
    <property type="protein sequence ID" value="VEI03300.1"/>
    <property type="molecule type" value="Genomic_DNA"/>
</dbReference>
<feature type="region of interest" description="Disordered" evidence="4">
    <location>
        <begin position="321"/>
        <end position="394"/>
    </location>
</feature>
<reference evidence="6 7" key="1">
    <citation type="submission" date="2018-12" db="EMBL/GenBank/DDBJ databases">
        <authorList>
            <consortium name="Pathogen Informatics"/>
        </authorList>
    </citation>
    <scope>NUCLEOTIDE SEQUENCE [LARGE SCALE GENOMIC DNA]</scope>
    <source>
        <strain evidence="6 7">NCTC13652</strain>
    </source>
</reference>
<evidence type="ECO:0000259" key="5">
    <source>
        <dbReference type="PROSITE" id="PS51464"/>
    </source>
</evidence>
<dbReference type="Gene3D" id="1.10.8.1080">
    <property type="match status" value="1"/>
</dbReference>
<dbReference type="STRING" id="1122997.GCA_000425285_01685"/>
<feature type="compositionally biased region" description="Basic and acidic residues" evidence="4">
    <location>
        <begin position="1"/>
        <end position="12"/>
    </location>
</feature>
<proteinExistence type="inferred from homology"/>
<feature type="domain" description="SIS" evidence="5">
    <location>
        <begin position="95"/>
        <end position="256"/>
    </location>
</feature>
<dbReference type="UniPathway" id="UPA00342"/>
<dbReference type="GO" id="GO:0097173">
    <property type="term" value="P:N-acetylmuramic acid catabolic process"/>
    <property type="evidence" value="ECO:0007669"/>
    <property type="project" value="UniProtKB-UniPathway"/>
</dbReference>
<protein>
    <recommendedName>
        <fullName evidence="3">N-acetylmuramic acid 6-phosphate etherase</fullName>
        <shortName evidence="3">MurNAc-6-P etherase</shortName>
        <ecNumber evidence="3">4.2.1.126</ecNumber>
    </recommendedName>
    <alternativeName>
        <fullName evidence="3">N-acetylmuramic acid 6-phosphate hydrolase</fullName>
    </alternativeName>
    <alternativeName>
        <fullName evidence="3">N-acetylmuramic acid 6-phosphate lyase</fullName>
    </alternativeName>
</protein>
<feature type="region of interest" description="Disordered" evidence="4">
    <location>
        <begin position="1"/>
        <end position="44"/>
    </location>
</feature>
<dbReference type="GO" id="GO:0016835">
    <property type="term" value="F:carbon-oxygen lyase activity"/>
    <property type="evidence" value="ECO:0007669"/>
    <property type="project" value="UniProtKB-UniRule"/>
</dbReference>
<feature type="compositionally biased region" description="Gly residues" evidence="4">
    <location>
        <begin position="363"/>
        <end position="374"/>
    </location>
</feature>
<dbReference type="AlphaFoldDB" id="A0A3S4W8J0"/>
<dbReference type="GO" id="GO:0016803">
    <property type="term" value="F:ether hydrolase activity"/>
    <property type="evidence" value="ECO:0007669"/>
    <property type="project" value="TreeGrafter"/>
</dbReference>
<dbReference type="CDD" id="cd05007">
    <property type="entry name" value="SIS_Etherase"/>
    <property type="match status" value="1"/>
</dbReference>
<dbReference type="EC" id="4.2.1.126" evidence="3"/>
<comment type="pathway">
    <text evidence="3">Amino-sugar metabolism; N-acetylmuramate degradation.</text>
</comment>
<dbReference type="InterPro" id="IPR005486">
    <property type="entry name" value="Glucokinase_regulatory_CS"/>
</dbReference>
<evidence type="ECO:0000256" key="1">
    <source>
        <dbReference type="ARBA" id="ARBA00023239"/>
    </source>
</evidence>
<dbReference type="GO" id="GO:0097367">
    <property type="term" value="F:carbohydrate derivative binding"/>
    <property type="evidence" value="ECO:0007669"/>
    <property type="project" value="InterPro"/>
</dbReference>
<dbReference type="NCBIfam" id="NF003915">
    <property type="entry name" value="PRK05441.1"/>
    <property type="match status" value="1"/>
</dbReference>
<comment type="catalytic activity">
    <reaction evidence="3">
        <text>N-acetyl-D-muramate 6-phosphate + H2O = N-acetyl-D-glucosamine 6-phosphate + (R)-lactate</text>
        <dbReference type="Rhea" id="RHEA:26410"/>
        <dbReference type="ChEBI" id="CHEBI:15377"/>
        <dbReference type="ChEBI" id="CHEBI:16004"/>
        <dbReference type="ChEBI" id="CHEBI:57513"/>
        <dbReference type="ChEBI" id="CHEBI:58722"/>
        <dbReference type="EC" id="4.2.1.126"/>
    </reaction>
</comment>
<evidence type="ECO:0000256" key="2">
    <source>
        <dbReference type="ARBA" id="ARBA00023277"/>
    </source>
</evidence>
<dbReference type="NCBIfam" id="NF009222">
    <property type="entry name" value="PRK12570.1"/>
    <property type="match status" value="1"/>
</dbReference>
<dbReference type="InterPro" id="IPR046348">
    <property type="entry name" value="SIS_dom_sf"/>
</dbReference>
<dbReference type="InterPro" id="IPR040190">
    <property type="entry name" value="MURQ/GCKR"/>
</dbReference>
<dbReference type="HAMAP" id="MF_00068">
    <property type="entry name" value="MurQ"/>
    <property type="match status" value="1"/>
</dbReference>
<comment type="function">
    <text evidence="3">Specifically catalyzes the cleavage of the D-lactyl ether substituent of MurNAc 6-phosphate, producing GlcNAc 6-phosphate and D-lactate.</text>
</comment>
<dbReference type="InterPro" id="IPR005488">
    <property type="entry name" value="Etherase_MurQ"/>
</dbReference>